<comment type="caution">
    <text evidence="2">The sequence shown here is derived from an EMBL/GenBank/DDBJ whole genome shotgun (WGS) entry which is preliminary data.</text>
</comment>
<evidence type="ECO:0000313" key="3">
    <source>
        <dbReference type="Proteomes" id="UP001066276"/>
    </source>
</evidence>
<feature type="region of interest" description="Disordered" evidence="1">
    <location>
        <begin position="84"/>
        <end position="224"/>
    </location>
</feature>
<proteinExistence type="predicted"/>
<protein>
    <submittedName>
        <fullName evidence="2">Uncharacterized protein</fullName>
    </submittedName>
</protein>
<feature type="compositionally biased region" description="Polar residues" evidence="1">
    <location>
        <begin position="213"/>
        <end position="224"/>
    </location>
</feature>
<evidence type="ECO:0000313" key="2">
    <source>
        <dbReference type="EMBL" id="KAJ1128638.1"/>
    </source>
</evidence>
<dbReference type="AlphaFoldDB" id="A0AAV7PSA9"/>
<gene>
    <name evidence="2" type="ORF">NDU88_007013</name>
</gene>
<dbReference type="Proteomes" id="UP001066276">
    <property type="component" value="Chromosome 7"/>
</dbReference>
<dbReference type="EMBL" id="JANPWB010000011">
    <property type="protein sequence ID" value="KAJ1128638.1"/>
    <property type="molecule type" value="Genomic_DNA"/>
</dbReference>
<feature type="region of interest" description="Disordered" evidence="1">
    <location>
        <begin position="1"/>
        <end position="26"/>
    </location>
</feature>
<keyword evidence="3" id="KW-1185">Reference proteome</keyword>
<evidence type="ECO:0000256" key="1">
    <source>
        <dbReference type="SAM" id="MobiDB-lite"/>
    </source>
</evidence>
<name>A0AAV7PSA9_PLEWA</name>
<reference evidence="2" key="1">
    <citation type="journal article" date="2022" name="bioRxiv">
        <title>Sequencing and chromosome-scale assembly of the giantPleurodeles waltlgenome.</title>
        <authorList>
            <person name="Brown T."/>
            <person name="Elewa A."/>
            <person name="Iarovenko S."/>
            <person name="Subramanian E."/>
            <person name="Araus A.J."/>
            <person name="Petzold A."/>
            <person name="Susuki M."/>
            <person name="Suzuki K.-i.T."/>
            <person name="Hayashi T."/>
            <person name="Toyoda A."/>
            <person name="Oliveira C."/>
            <person name="Osipova E."/>
            <person name="Leigh N.D."/>
            <person name="Simon A."/>
            <person name="Yun M.H."/>
        </authorList>
    </citation>
    <scope>NUCLEOTIDE SEQUENCE</scope>
    <source>
        <strain evidence="2">20211129_DDA</strain>
        <tissue evidence="2">Liver</tissue>
    </source>
</reference>
<accession>A0AAV7PSA9</accession>
<organism evidence="2 3">
    <name type="scientific">Pleurodeles waltl</name>
    <name type="common">Iberian ribbed newt</name>
    <dbReference type="NCBI Taxonomy" id="8319"/>
    <lineage>
        <taxon>Eukaryota</taxon>
        <taxon>Metazoa</taxon>
        <taxon>Chordata</taxon>
        <taxon>Craniata</taxon>
        <taxon>Vertebrata</taxon>
        <taxon>Euteleostomi</taxon>
        <taxon>Amphibia</taxon>
        <taxon>Batrachia</taxon>
        <taxon>Caudata</taxon>
        <taxon>Salamandroidea</taxon>
        <taxon>Salamandridae</taxon>
        <taxon>Pleurodelinae</taxon>
        <taxon>Pleurodeles</taxon>
    </lineage>
</organism>
<sequence>MLHHPGSYRSASLTTDPDLESGRARLPGLPVHYRTAARAAQPLITAPLGSHRLLQLHRPHHQHSKFLGWSDRPGANTHVILRLQLSPTRPRPQPVTKGNVVPRRGTRSSGHPPLQPTSSVRPGPGVTAPQPGPRRPRRPSLDPCLAPGGTRRQSANSPHLTILPRPRLCRGNSGCRGASRRGRPGVQASPSPRHTARPHRRSAQHAGCRPTRSRPNSSACHSSE</sequence>
<feature type="compositionally biased region" description="Basic residues" evidence="1">
    <location>
        <begin position="194"/>
        <end position="203"/>
    </location>
</feature>